<proteinExistence type="predicted"/>
<name>A0A146K7H8_9EUKA</name>
<evidence type="ECO:0000259" key="2">
    <source>
        <dbReference type="PROSITE" id="PS50878"/>
    </source>
</evidence>
<evidence type="ECO:0000256" key="1">
    <source>
        <dbReference type="SAM" id="MobiDB-lite"/>
    </source>
</evidence>
<keyword evidence="3" id="KW-0255">Endonuclease</keyword>
<dbReference type="Gene3D" id="3.30.70.270">
    <property type="match status" value="1"/>
</dbReference>
<keyword evidence="3" id="KW-0540">Nuclease</keyword>
<feature type="region of interest" description="Disordered" evidence="1">
    <location>
        <begin position="1677"/>
        <end position="1701"/>
    </location>
</feature>
<sequence>SDPMVQKCIKQARLRNKHNARKKVDIQIDFDEIIIDISDPMVQKCIKQARLRNKHNARYKFDIDIPHPHQRVLQQDKQIQSKIESITDTESRPMEKLAIQEIEYVQPRLDMPLTDIIDFQAIEEQRNSKKLLGNPIPDESQIINDERPNPQVIPKSQKQGKGGGSKLDERCMSDNELENLLLKMVGDKVQIARIQNIDSQMGAIEAANRTKLQRMLDKDLALIILTGNHFVAVYIQRQFPFKSYYIDSLSNQQSSLRLGLITKYTKLVSKQAGLQADNITTLNIGNQSDDYSCGYYVALAIMKIAQKQNVMVQQVEANTLREQIMRDRGIKQQAEALDPPKLIEDNDSEIQIISQNSATQPTQYPASILIQAIRQNAKYLVLEMVTIDILSKVDINLEAYDFRAIEDALRMNKTVIIPLCIKSIYVAIRITLQNAVLIDCYQDTSTLRQERYRISSLLFSALKTQIQHCNYMILNGFVIDGLQTKNSILTGCMLQIYFVNQKSNVSEDEALQLLNKAKTSGFIPKSLYAENHTIKAGALSKITMPGETMSVHNIRETSQKLLERQNAYKSRDTSQKDFKLSQVYQDEQKAIKEPIKLEINKSTKCQTVKPSLGIKASNLAEYIQFDPNSCALKQSGPMQEINQLRFNKVQKDTDVTKPVVQPSHAVPELNTKVYGIKQGNFENVDIQSYVFNKPVQASPPEFIPQIEPIPEELSNPSDHISASETQELNEILRDWNCEEEEEEDELEHKLKQPKESQSNTKQTTYRKKRFDGVLKPGVTRSDGDNLIRLDLTYKFACPICRRVYKSMNGMVRHFLICQFQEQSQDYSHKFHLDFLCIAQNQEYNTYFDGLVEKFNEIRCPICKIAFGSQEILNSHLRTFSFCKTKYVVPNQIYTIKKPTKLITEPGQLLYLSKNCSAQDKKVIDAIILEATITCDKQNLKTYSWFNDLLGRTALFQAKPKSSNNTSKQEASKCAKQVSVLIGQQGFGKAMQLITNYKEGNIYTPIAPETISKYFEEKNPPPQSVRPSNAKPGPLLPQFEAIEMEELKNTIKGLKNHKAQGASGWAAAHLKYVSTNNPGFMNRILKLYNTLITEPETVTQLHNLYKFRPVFIPKKDNGIRPLAICEPFLLVFHKILTNRLAKQISLHKSQMAFQKNSHVICLAKTEQLRAKGLTLTSLDIKNAFNSVPFEAIMQTLKLRGISSQFQLYTQLFLNERNCYLRDKMEAGVPQGDPLSMMLFCAVIDPVIEKIANKYQSVCFADDMLVAHKSEISSKTVIQEAKEELLSIGLITADNKCKSTEDNNRTQEIEFMGQKFTQDGPRSLAGKITEKILYSIDVIKHAPITLQHKAMLTQICAIPKANYAPLCEQTLDEAASQSQYNQIDTLFANFLNDTLKLGLKDQKLIKFLTDARIDGGFELMLPGAYYQTLRQAQKAFLDEEHYDIFREIKKQFLHKIQDGRTEQEIRKAEKSPKVAYTLFDWQTQLPDKLMSYLLKVRFGRLNSKFDAKRICPHCCKIGLSAEHLQNCHLARAARTDRHNQVVKGIFKLIPKSYHPEEIISTATLESGLKPDIIFEISQTPYCVDVKFTENLEVGFKQKMEKYSPIFGAENVIPIIIGHDGVVMKKSMEKLLDILDEIEVDKIYKTIYKALAWTQIKVNDLAQREQEKLVEQDKVVTRTVQEEEDSVAEANEQAEDAEGIPSTV</sequence>
<feature type="region of interest" description="Disordered" evidence="1">
    <location>
        <begin position="131"/>
        <end position="166"/>
    </location>
</feature>
<protein>
    <submittedName>
        <fullName evidence="3">Putative reverse transcriptase/endonuclease</fullName>
    </submittedName>
</protein>
<accession>A0A146K7H8</accession>
<dbReference type="InterPro" id="IPR043128">
    <property type="entry name" value="Rev_trsase/Diguanyl_cyclase"/>
</dbReference>
<feature type="domain" description="Reverse transcriptase" evidence="2">
    <location>
        <begin position="1092"/>
        <end position="1314"/>
    </location>
</feature>
<dbReference type="GO" id="GO:0004519">
    <property type="term" value="F:endonuclease activity"/>
    <property type="evidence" value="ECO:0007669"/>
    <property type="project" value="UniProtKB-KW"/>
</dbReference>
<feature type="non-terminal residue" evidence="3">
    <location>
        <position position="1"/>
    </location>
</feature>
<gene>
    <name evidence="3" type="ORF">TPC1_15139</name>
</gene>
<organism evidence="3">
    <name type="scientific">Trepomonas sp. PC1</name>
    <dbReference type="NCBI Taxonomy" id="1076344"/>
    <lineage>
        <taxon>Eukaryota</taxon>
        <taxon>Metamonada</taxon>
        <taxon>Diplomonadida</taxon>
        <taxon>Hexamitidae</taxon>
        <taxon>Hexamitinae</taxon>
        <taxon>Trepomonas</taxon>
    </lineage>
</organism>
<dbReference type="SUPFAM" id="SSF54001">
    <property type="entry name" value="Cysteine proteinases"/>
    <property type="match status" value="1"/>
</dbReference>
<evidence type="ECO:0000313" key="3">
    <source>
        <dbReference type="EMBL" id="JAP92800.1"/>
    </source>
</evidence>
<dbReference type="InterPro" id="IPR000477">
    <property type="entry name" value="RT_dom"/>
</dbReference>
<dbReference type="EMBL" id="GDID01003806">
    <property type="protein sequence ID" value="JAP92800.1"/>
    <property type="molecule type" value="Transcribed_RNA"/>
</dbReference>
<dbReference type="SUPFAM" id="SSF56672">
    <property type="entry name" value="DNA/RNA polymerases"/>
    <property type="match status" value="1"/>
</dbReference>
<dbReference type="CDD" id="cd01650">
    <property type="entry name" value="RT_nLTR_like"/>
    <property type="match status" value="1"/>
</dbReference>
<keyword evidence="3" id="KW-0548">Nucleotidyltransferase</keyword>
<feature type="region of interest" description="Disordered" evidence="1">
    <location>
        <begin position="742"/>
        <end position="763"/>
    </location>
</feature>
<dbReference type="InterPro" id="IPR043502">
    <property type="entry name" value="DNA/RNA_pol_sf"/>
</dbReference>
<dbReference type="PANTHER" id="PTHR19446">
    <property type="entry name" value="REVERSE TRANSCRIPTASES"/>
    <property type="match status" value="1"/>
</dbReference>
<dbReference type="GO" id="GO:0003964">
    <property type="term" value="F:RNA-directed DNA polymerase activity"/>
    <property type="evidence" value="ECO:0007669"/>
    <property type="project" value="UniProtKB-KW"/>
</dbReference>
<dbReference type="PROSITE" id="PS50878">
    <property type="entry name" value="RT_POL"/>
    <property type="match status" value="1"/>
</dbReference>
<keyword evidence="3" id="KW-0378">Hydrolase</keyword>
<dbReference type="Pfam" id="PF00078">
    <property type="entry name" value="RVT_1"/>
    <property type="match status" value="1"/>
</dbReference>
<keyword evidence="3" id="KW-0808">Transferase</keyword>
<feature type="compositionally biased region" description="Acidic residues" evidence="1">
    <location>
        <begin position="1679"/>
        <end position="1695"/>
    </location>
</feature>
<dbReference type="Gene3D" id="3.40.395.10">
    <property type="entry name" value="Adenoviral Proteinase, Chain A"/>
    <property type="match status" value="1"/>
</dbReference>
<keyword evidence="3" id="KW-0695">RNA-directed DNA polymerase</keyword>
<reference evidence="3" key="1">
    <citation type="submission" date="2015-07" db="EMBL/GenBank/DDBJ databases">
        <title>Adaptation to a free-living lifestyle via gene acquisitions in the diplomonad Trepomonas sp. PC1.</title>
        <authorList>
            <person name="Xu F."/>
            <person name="Jerlstrom-Hultqvist J."/>
            <person name="Kolisko M."/>
            <person name="Simpson A.G.B."/>
            <person name="Roger A.J."/>
            <person name="Svard S.G."/>
            <person name="Andersson J.O."/>
        </authorList>
    </citation>
    <scope>NUCLEOTIDE SEQUENCE</scope>
    <source>
        <strain evidence="3">PC1</strain>
    </source>
</reference>
<dbReference type="InterPro" id="IPR038765">
    <property type="entry name" value="Papain-like_cys_pep_sf"/>
</dbReference>